<dbReference type="EMBL" id="AP018929">
    <property type="protein sequence ID" value="BBG24242.1"/>
    <property type="molecule type" value="Genomic_DNA"/>
</dbReference>
<dbReference type="OrthoDB" id="36101at2157"/>
<sequence>MENFLSEPDYNEIRNGIIALTQKENTLICANSFDVDSLILSSLIMKYSSGYAFISFSPSEQCDLFLRNETAGRWIEVQSKKYFIGKTSFSSFFSLSVNDILSILTGIMTSAVQERRQLSEIEKNLVMNSQSLGVTIENNLKIPNYKQLPLSISLMLSLDPYLPEITGNRVNAMKLVKELGGGETLKLEELNETQLNTLLFRIIGSMSKYSQATRDDVIASRIFYMEYDLLEMAFVSLYELDVHGADRIVEMVFNPSFVEVMIDEFRSNAIRGFSFNIKEGKNVYKVETSLTSPQLAHLVILQQKMKSKPVVIVQDNKNFSSKFFFPKLDGKGLIQVDGID</sequence>
<proteinExistence type="predicted"/>
<evidence type="ECO:0000313" key="4">
    <source>
        <dbReference type="Proteomes" id="UP000325030"/>
    </source>
</evidence>
<dbReference type="GeneID" id="41717866"/>
<gene>
    <name evidence="1" type="ORF">IC006_1551</name>
    <name evidence="2" type="ORF">IC007_1528</name>
</gene>
<dbReference type="Proteomes" id="UP000322983">
    <property type="component" value="Chromosome"/>
</dbReference>
<dbReference type="KEGG" id="step:IC006_1551"/>
<protein>
    <submittedName>
        <fullName evidence="1">Uncharacterized protein</fullName>
    </submittedName>
</protein>
<dbReference type="STRING" id="1294262.GCA_001316085_00489"/>
<dbReference type="AlphaFoldDB" id="A0A510DVJ0"/>
<evidence type="ECO:0000313" key="1">
    <source>
        <dbReference type="EMBL" id="BBG24242.1"/>
    </source>
</evidence>
<reference evidence="4" key="1">
    <citation type="submission" date="2018-09" db="EMBL/GenBank/DDBJ databases">
        <title>Complete Genome Sequencing of Sulfolobus sp. JCM 16834.</title>
        <authorList>
            <person name="Kato S."/>
            <person name="Itoh T."/>
            <person name="Ohkuma M."/>
        </authorList>
    </citation>
    <scope>NUCLEOTIDE SEQUENCE [LARGE SCALE GENOMIC DNA]</scope>
    <source>
        <strain evidence="4">IC-007</strain>
    </source>
</reference>
<name>A0A510DVJ0_9CREN</name>
<evidence type="ECO:0000313" key="2">
    <source>
        <dbReference type="EMBL" id="BBG26999.1"/>
    </source>
</evidence>
<keyword evidence="3" id="KW-1185">Reference proteome</keyword>
<dbReference type="RefSeq" id="WP_149528547.1">
    <property type="nucleotide sequence ID" value="NZ_AP018929.1"/>
</dbReference>
<accession>A0A510DVJ0</accession>
<organism evidence="1 3">
    <name type="scientific">Sulfuracidifex tepidarius</name>
    <dbReference type="NCBI Taxonomy" id="1294262"/>
    <lineage>
        <taxon>Archaea</taxon>
        <taxon>Thermoproteota</taxon>
        <taxon>Thermoprotei</taxon>
        <taxon>Sulfolobales</taxon>
        <taxon>Sulfolobaceae</taxon>
        <taxon>Sulfuracidifex</taxon>
    </lineage>
</organism>
<reference evidence="1 3" key="2">
    <citation type="journal article" date="2020" name="Int. J. Syst. Evol. Microbiol.">
        <title>Sulfuracidifex tepidarius gen. nov., sp. nov. and transfer of Sulfolobus metallicus Huber and Stetter 1992 to the genus Sulfuracidifex as Sulfuracidifex metallicus comb. nov.</title>
        <authorList>
            <person name="Itoh T."/>
            <person name="Miura T."/>
            <person name="Sakai H.D."/>
            <person name="Kato S."/>
            <person name="Ohkuma M."/>
            <person name="Takashina T."/>
        </authorList>
    </citation>
    <scope>NUCLEOTIDE SEQUENCE [LARGE SCALE GENOMIC DNA]</scope>
    <source>
        <strain evidence="1 3">IC-006</strain>
        <strain evidence="2">IC-007</strain>
    </source>
</reference>
<accession>A0A510E3C5</accession>
<evidence type="ECO:0000313" key="3">
    <source>
        <dbReference type="Proteomes" id="UP000322983"/>
    </source>
</evidence>
<dbReference type="EMBL" id="AP018930">
    <property type="protein sequence ID" value="BBG26999.1"/>
    <property type="molecule type" value="Genomic_DNA"/>
</dbReference>
<dbReference type="Proteomes" id="UP000325030">
    <property type="component" value="Chromosome"/>
</dbReference>